<keyword evidence="3" id="KW-1185">Reference proteome</keyword>
<sequence>MSSTRRTGGSKASKAKEREGTPKIFEGVEKYTLQRRSPRLIGRPRSNPGLRAEPCDERDDGSFGRVEFGMWNQRGVETTHATTLLSETSSGMVRKHVETTLEGKRIQDIPILELTSEGKKALAQGEFRPFGGNHRRSAIEILVKTAKAELDEQWTLHSEMTTEAEKSEGKAQLEELTKTIGWLKGEMKWNHLWHLNVWDLDQLRLTSYPEDIIFAHLSRNTNKYVYLETESERVLLDIQEVRSALKRDDDIWASQIASTGDIRRAGAVYASTNFVRELKVYGKRQTQVKGRQNSTTLVYLFTVCGTDDVSVCALRRALLQRSLPSLKGMRVLLEGHLSGIFSTLFDINHRILMVAGSPHPFGTAPTRWSVAFKNAFWWGQGVMKDFLTKSKQYLEAFASTCRRCKRLYGVRLRRKVLGWSIRMHTQNDMIKGNSI</sequence>
<feature type="compositionally biased region" description="Basic and acidic residues" evidence="1">
    <location>
        <begin position="14"/>
        <end position="29"/>
    </location>
</feature>
<reference evidence="2" key="1">
    <citation type="journal article" date="2020" name="Nat. Commun.">
        <title>Large-scale genome sequencing of mycorrhizal fungi provides insights into the early evolution of symbiotic traits.</title>
        <authorList>
            <person name="Miyauchi S."/>
            <person name="Kiss E."/>
            <person name="Kuo A."/>
            <person name="Drula E."/>
            <person name="Kohler A."/>
            <person name="Sanchez-Garcia M."/>
            <person name="Morin E."/>
            <person name="Andreopoulos B."/>
            <person name="Barry K.W."/>
            <person name="Bonito G."/>
            <person name="Buee M."/>
            <person name="Carver A."/>
            <person name="Chen C."/>
            <person name="Cichocki N."/>
            <person name="Clum A."/>
            <person name="Culley D."/>
            <person name="Crous P.W."/>
            <person name="Fauchery L."/>
            <person name="Girlanda M."/>
            <person name="Hayes R.D."/>
            <person name="Keri Z."/>
            <person name="LaButti K."/>
            <person name="Lipzen A."/>
            <person name="Lombard V."/>
            <person name="Magnuson J."/>
            <person name="Maillard F."/>
            <person name="Murat C."/>
            <person name="Nolan M."/>
            <person name="Ohm R.A."/>
            <person name="Pangilinan J."/>
            <person name="Pereira M.F."/>
            <person name="Perotto S."/>
            <person name="Peter M."/>
            <person name="Pfister S."/>
            <person name="Riley R."/>
            <person name="Sitrit Y."/>
            <person name="Stielow J.B."/>
            <person name="Szollosi G."/>
            <person name="Zifcakova L."/>
            <person name="Stursova M."/>
            <person name="Spatafora J.W."/>
            <person name="Tedersoo L."/>
            <person name="Vaario L.M."/>
            <person name="Yamada A."/>
            <person name="Yan M."/>
            <person name="Wang P."/>
            <person name="Xu J."/>
            <person name="Bruns T."/>
            <person name="Baldrian P."/>
            <person name="Vilgalys R."/>
            <person name="Dunand C."/>
            <person name="Henrissat B."/>
            <person name="Grigoriev I.V."/>
            <person name="Hibbett D."/>
            <person name="Nagy L.G."/>
            <person name="Martin F.M."/>
        </authorList>
    </citation>
    <scope>NUCLEOTIDE SEQUENCE</scope>
    <source>
        <strain evidence="2">UP504</strain>
    </source>
</reference>
<proteinExistence type="predicted"/>
<evidence type="ECO:0000256" key="1">
    <source>
        <dbReference type="SAM" id="MobiDB-lite"/>
    </source>
</evidence>
<dbReference type="EMBL" id="MU128966">
    <property type="protein sequence ID" value="KAF9513972.1"/>
    <property type="molecule type" value="Genomic_DNA"/>
</dbReference>
<protein>
    <submittedName>
        <fullName evidence="2">Uncharacterized protein</fullName>
    </submittedName>
</protein>
<comment type="caution">
    <text evidence="2">The sequence shown here is derived from an EMBL/GenBank/DDBJ whole genome shotgun (WGS) entry which is preliminary data.</text>
</comment>
<evidence type="ECO:0000313" key="3">
    <source>
        <dbReference type="Proteomes" id="UP000886523"/>
    </source>
</evidence>
<name>A0A9P6AY15_9AGAM</name>
<gene>
    <name evidence="2" type="ORF">BS47DRAFT_1362057</name>
</gene>
<evidence type="ECO:0000313" key="2">
    <source>
        <dbReference type="EMBL" id="KAF9513972.1"/>
    </source>
</evidence>
<feature type="region of interest" description="Disordered" evidence="1">
    <location>
        <begin position="1"/>
        <end position="58"/>
    </location>
</feature>
<dbReference type="AlphaFoldDB" id="A0A9P6AY15"/>
<dbReference type="Proteomes" id="UP000886523">
    <property type="component" value="Unassembled WGS sequence"/>
</dbReference>
<accession>A0A9P6AY15</accession>
<dbReference type="OrthoDB" id="2672326at2759"/>
<organism evidence="2 3">
    <name type="scientific">Hydnum rufescens UP504</name>
    <dbReference type="NCBI Taxonomy" id="1448309"/>
    <lineage>
        <taxon>Eukaryota</taxon>
        <taxon>Fungi</taxon>
        <taxon>Dikarya</taxon>
        <taxon>Basidiomycota</taxon>
        <taxon>Agaricomycotina</taxon>
        <taxon>Agaricomycetes</taxon>
        <taxon>Cantharellales</taxon>
        <taxon>Hydnaceae</taxon>
        <taxon>Hydnum</taxon>
    </lineage>
</organism>